<feature type="transmembrane region" description="Helical" evidence="12">
    <location>
        <begin position="305"/>
        <end position="323"/>
    </location>
</feature>
<evidence type="ECO:0000256" key="5">
    <source>
        <dbReference type="ARBA" id="ARBA00022448"/>
    </source>
</evidence>
<evidence type="ECO:0000256" key="11">
    <source>
        <dbReference type="ARBA" id="ARBA00026081"/>
    </source>
</evidence>
<dbReference type="Pfam" id="PF03739">
    <property type="entry name" value="LptF_LptG"/>
    <property type="match status" value="1"/>
</dbReference>
<comment type="similarity">
    <text evidence="3">Belongs to the LptF/LptG family.</text>
</comment>
<keyword evidence="10 12" id="KW-0472">Membrane</keyword>
<keyword evidence="9 12" id="KW-1133">Transmembrane helix</keyword>
<keyword evidence="5" id="KW-0813">Transport</keyword>
<feature type="transmembrane region" description="Helical" evidence="12">
    <location>
        <begin position="272"/>
        <end position="293"/>
    </location>
</feature>
<evidence type="ECO:0000256" key="3">
    <source>
        <dbReference type="ARBA" id="ARBA00007725"/>
    </source>
</evidence>
<organism evidence="13 14">
    <name type="scientific">Dasania phycosphaerae</name>
    <dbReference type="NCBI Taxonomy" id="2950436"/>
    <lineage>
        <taxon>Bacteria</taxon>
        <taxon>Pseudomonadati</taxon>
        <taxon>Pseudomonadota</taxon>
        <taxon>Gammaproteobacteria</taxon>
        <taxon>Cellvibrionales</taxon>
        <taxon>Spongiibacteraceae</taxon>
        <taxon>Dasania</taxon>
    </lineage>
</organism>
<reference evidence="13 14" key="1">
    <citation type="submission" date="2022-12" db="EMBL/GenBank/DDBJ databases">
        <title>Dasania phycosphaerae sp. nov., isolated from particulate material of the south coast of Korea.</title>
        <authorList>
            <person name="Jiang Y."/>
        </authorList>
    </citation>
    <scope>NUCLEOTIDE SEQUENCE [LARGE SCALE GENOMIC DNA]</scope>
    <source>
        <strain evidence="13 14">GY-19</strain>
    </source>
</reference>
<dbReference type="InterPro" id="IPR030922">
    <property type="entry name" value="LptF"/>
</dbReference>
<feature type="transmembrane region" description="Helical" evidence="12">
    <location>
        <begin position="52"/>
        <end position="77"/>
    </location>
</feature>
<evidence type="ECO:0000256" key="2">
    <source>
        <dbReference type="ARBA" id="ARBA00004429"/>
    </source>
</evidence>
<feature type="transmembrane region" description="Helical" evidence="12">
    <location>
        <begin position="335"/>
        <end position="355"/>
    </location>
</feature>
<name>A0A9J6RMH3_9GAMM</name>
<keyword evidence="6" id="KW-1003">Cell membrane</keyword>
<dbReference type="InterPro" id="IPR005495">
    <property type="entry name" value="LptG/LptF_permease"/>
</dbReference>
<evidence type="ECO:0000256" key="6">
    <source>
        <dbReference type="ARBA" id="ARBA00022475"/>
    </source>
</evidence>
<dbReference type="GO" id="GO:0015920">
    <property type="term" value="P:lipopolysaccharide transport"/>
    <property type="evidence" value="ECO:0007669"/>
    <property type="project" value="TreeGrafter"/>
</dbReference>
<dbReference type="RefSeq" id="WP_258331864.1">
    <property type="nucleotide sequence ID" value="NZ_JAPTGG010000008.1"/>
</dbReference>
<evidence type="ECO:0000313" key="14">
    <source>
        <dbReference type="Proteomes" id="UP001069090"/>
    </source>
</evidence>
<evidence type="ECO:0000256" key="8">
    <source>
        <dbReference type="ARBA" id="ARBA00022692"/>
    </source>
</evidence>
<keyword evidence="7" id="KW-0997">Cell inner membrane</keyword>
<evidence type="ECO:0000256" key="1">
    <source>
        <dbReference type="ARBA" id="ARBA00002265"/>
    </source>
</evidence>
<sequence>MILFRYLSREIFLSTFAVSITLLVIVMSGRLVKYLAEAAAGDLSPDVLMSIMLFRVPSFLELVLPLGLFIGILLGYGRLYVDSEMTVMSACGLSVSRLAAYTLVPACCLAVLVGYISLYLSPAGMAKVNEIFESLEASSGLDSVVSGRFRVDQKTGRVTYVKAFTNDKKLMKEVFTADPHVSDDGRVQHHVILAEQGYIDIPEQYDGRYLVMENGRRYEGQPGEKDYQVTEFSQYGQRLKDKVVAKRRSGRVDALPTEALMDSKHPRERAALQWRVSLAILVPIISLIALALSKTTHRQGRYVKMLPAFLIYIFYVVSLNAARDAIEKGDLPVGWGMWWVHLIFLALALVLLYGGDGWRRLRARKAVKS</sequence>
<comment type="caution">
    <text evidence="13">The sequence shown here is derived from an EMBL/GenBank/DDBJ whole genome shotgun (WGS) entry which is preliminary data.</text>
</comment>
<keyword evidence="14" id="KW-1185">Reference proteome</keyword>
<proteinExistence type="inferred from homology"/>
<dbReference type="GO" id="GO:0055085">
    <property type="term" value="P:transmembrane transport"/>
    <property type="evidence" value="ECO:0007669"/>
    <property type="project" value="InterPro"/>
</dbReference>
<feature type="transmembrane region" description="Helical" evidence="12">
    <location>
        <begin position="98"/>
        <end position="120"/>
    </location>
</feature>
<protein>
    <recommendedName>
        <fullName evidence="4">Lipopolysaccharide export system permease protein LptF</fullName>
    </recommendedName>
</protein>
<evidence type="ECO:0000313" key="13">
    <source>
        <dbReference type="EMBL" id="MCZ0865723.1"/>
    </source>
</evidence>
<dbReference type="GO" id="GO:0043190">
    <property type="term" value="C:ATP-binding cassette (ABC) transporter complex"/>
    <property type="evidence" value="ECO:0007669"/>
    <property type="project" value="InterPro"/>
</dbReference>
<dbReference type="EMBL" id="JAPTGG010000008">
    <property type="protein sequence ID" value="MCZ0865723.1"/>
    <property type="molecule type" value="Genomic_DNA"/>
</dbReference>
<evidence type="ECO:0000256" key="9">
    <source>
        <dbReference type="ARBA" id="ARBA00022989"/>
    </source>
</evidence>
<evidence type="ECO:0000256" key="4">
    <source>
        <dbReference type="ARBA" id="ARBA00014213"/>
    </source>
</evidence>
<dbReference type="Proteomes" id="UP001069090">
    <property type="component" value="Unassembled WGS sequence"/>
</dbReference>
<accession>A0A9J6RMH3</accession>
<keyword evidence="8 12" id="KW-0812">Transmembrane</keyword>
<comment type="function">
    <text evidence="1">Part of the ABC transporter complex LptBFG involved in the translocation of lipopolysaccharide (LPS) from the inner membrane to the outer membrane.</text>
</comment>
<dbReference type="PANTHER" id="PTHR33529:SF7">
    <property type="entry name" value="LIPOPOLYSACCHARIDE EXPORT SYSTEM PERMEASE PROTEIN LPTF"/>
    <property type="match status" value="1"/>
</dbReference>
<dbReference type="AlphaFoldDB" id="A0A9J6RMH3"/>
<evidence type="ECO:0000256" key="7">
    <source>
        <dbReference type="ARBA" id="ARBA00022519"/>
    </source>
</evidence>
<dbReference type="PANTHER" id="PTHR33529">
    <property type="entry name" value="SLR0882 PROTEIN-RELATED"/>
    <property type="match status" value="1"/>
</dbReference>
<evidence type="ECO:0000256" key="10">
    <source>
        <dbReference type="ARBA" id="ARBA00023136"/>
    </source>
</evidence>
<gene>
    <name evidence="13" type="primary">lptF</name>
    <name evidence="13" type="ORF">O0V09_10950</name>
</gene>
<evidence type="ECO:0000256" key="12">
    <source>
        <dbReference type="SAM" id="Phobius"/>
    </source>
</evidence>
<comment type="subcellular location">
    <subcellularLocation>
        <location evidence="2">Cell inner membrane</location>
        <topology evidence="2">Multi-pass membrane protein</topology>
    </subcellularLocation>
</comment>
<feature type="transmembrane region" description="Helical" evidence="12">
    <location>
        <begin position="12"/>
        <end position="32"/>
    </location>
</feature>
<comment type="subunit">
    <text evidence="11">Component of the lipopolysaccharide transport and assembly complex. The LptBFG transporter is composed of two ATP-binding proteins (LptB) and two transmembrane proteins (LptF and LptG).</text>
</comment>
<dbReference type="NCBIfam" id="TIGR04407">
    <property type="entry name" value="LptF_YjgP"/>
    <property type="match status" value="1"/>
</dbReference>